<keyword evidence="7" id="KW-1185">Reference proteome</keyword>
<proteinExistence type="predicted"/>
<dbReference type="InterPro" id="IPR008902">
    <property type="entry name" value="Rhamnosid_concanavalin"/>
</dbReference>
<dbReference type="PANTHER" id="PTHR33307:SF6">
    <property type="entry name" value="ALPHA-RHAMNOSIDASE (EUROFUNG)-RELATED"/>
    <property type="match status" value="1"/>
</dbReference>
<evidence type="ECO:0000259" key="3">
    <source>
        <dbReference type="Pfam" id="PF05592"/>
    </source>
</evidence>
<evidence type="ECO:0000259" key="4">
    <source>
        <dbReference type="Pfam" id="PF08531"/>
    </source>
</evidence>
<organism evidence="6 7">
    <name type="scientific">Merdimmobilis hominis</name>
    <dbReference type="NCBI Taxonomy" id="2897707"/>
    <lineage>
        <taxon>Bacteria</taxon>
        <taxon>Bacillati</taxon>
        <taxon>Bacillota</taxon>
        <taxon>Clostridia</taxon>
        <taxon>Eubacteriales</taxon>
        <taxon>Oscillospiraceae</taxon>
        <taxon>Merdimmobilis</taxon>
    </lineage>
</organism>
<sequence length="709" mass="78993">MRNQHWIQAEPTCGAPIFRREFYVKQAVFARLDICGLGFYQLYINGKRADDFECVPAVSQYHSVLGCRTTYPVWEERSNFRTYYLTYDLLPFLHDGMNVLGVRLGNGWYHQTQRTAEGCFLFGNPMLRYELTIDFADGSSMVIESDRETVWQESEVLSNNLFYGEQHDLIKKEQLSEWCLPDTTVLGWKPALPVHAPETQLTQQCFPADRIVRTIAPVQIGTTKDGACVYDCGENITGWVQLLCEKAPGGEALVQYSEELAQGELALDFSSTGGTDQIQQDRFRCGTQEHSVRPYFCWHGFRYFTISGPAKPDMVAVVHTDIPVTSKFSSSNPVLNWIYDSYIRTQLNNFHGCIPSDCPHRERLGYTGDGQLTAEAALLTLDSAPLYRKWMEDILDSQGAETGHIPHTAPFLGGGGGPGGWGGAVFIVPMLLYRMTGDLSVLRKSFPAILRWLSYMESRSENGLVVREEAGGWCLGDWCTPPSMDPPDIPPAFVNTCFYIEGLQTAIEAAKLLGEKEPDFLAKTLQKARKAVTDTFFDSDTGSFCNGENGADAFAVRLHLGDERTAIRLIEKYRHTQCLDTGIFGTMYLIRTLFALGEADLAFTLLTARTDASFARMMEAGATTLWETWNGGASHDHPMFGAVAALLFTEILGIRQKEGTAGFSDVQIQPADISALDWVCGSIRTPAGEISVNVKRDQNGKRTVEYTIS</sequence>
<dbReference type="InterPro" id="IPR008928">
    <property type="entry name" value="6-hairpin_glycosidase_sf"/>
</dbReference>
<evidence type="ECO:0000313" key="7">
    <source>
        <dbReference type="Proteomes" id="UP000774750"/>
    </source>
</evidence>
<name>A0A938X6T6_9FIRM</name>
<dbReference type="SUPFAM" id="SSF48208">
    <property type="entry name" value="Six-hairpin glycosidases"/>
    <property type="match status" value="1"/>
</dbReference>
<dbReference type="Pfam" id="PF05592">
    <property type="entry name" value="Bac_rhamnosid"/>
    <property type="match status" value="1"/>
</dbReference>
<evidence type="ECO:0000256" key="2">
    <source>
        <dbReference type="ARBA" id="ARBA00012652"/>
    </source>
</evidence>
<evidence type="ECO:0000313" key="6">
    <source>
        <dbReference type="EMBL" id="MBM6920512.1"/>
    </source>
</evidence>
<comment type="caution">
    <text evidence="6">The sequence shown here is derived from an EMBL/GenBank/DDBJ whole genome shotgun (WGS) entry which is preliminary data.</text>
</comment>
<dbReference type="EC" id="3.2.1.40" evidence="2"/>
<dbReference type="InterPro" id="IPR013737">
    <property type="entry name" value="Bac_rhamnosid_N"/>
</dbReference>
<dbReference type="GO" id="GO:0030596">
    <property type="term" value="F:alpha-L-rhamnosidase activity"/>
    <property type="evidence" value="ECO:0007669"/>
    <property type="project" value="UniProtKB-EC"/>
</dbReference>
<feature type="domain" description="Alpha-L-rhamnosidase six-hairpin glycosidase" evidence="5">
    <location>
        <begin position="325"/>
        <end position="650"/>
    </location>
</feature>
<protein>
    <recommendedName>
        <fullName evidence="2">alpha-L-rhamnosidase</fullName>
        <ecNumber evidence="2">3.2.1.40</ecNumber>
    </recommendedName>
</protein>
<dbReference type="EMBL" id="JACJKY010000006">
    <property type="protein sequence ID" value="MBM6920512.1"/>
    <property type="molecule type" value="Genomic_DNA"/>
</dbReference>
<dbReference type="Gene3D" id="2.60.120.260">
    <property type="entry name" value="Galactose-binding domain-like"/>
    <property type="match status" value="2"/>
</dbReference>
<dbReference type="InterPro" id="IPR016007">
    <property type="entry name" value="Alpha_rhamnosid"/>
</dbReference>
<feature type="domain" description="Bacterial alpha-L-rhamnosidase N-terminal" evidence="4">
    <location>
        <begin position="28"/>
        <end position="211"/>
    </location>
</feature>
<feature type="domain" description="Alpha-L-rhamnosidase concanavalin-like" evidence="3">
    <location>
        <begin position="222"/>
        <end position="309"/>
    </location>
</feature>
<dbReference type="GO" id="GO:0005975">
    <property type="term" value="P:carbohydrate metabolic process"/>
    <property type="evidence" value="ECO:0007669"/>
    <property type="project" value="InterPro"/>
</dbReference>
<reference evidence="6" key="2">
    <citation type="journal article" date="2021" name="Sci. Rep.">
        <title>The distribution of antibiotic resistance genes in chicken gut microbiota commensals.</title>
        <authorList>
            <person name="Juricova H."/>
            <person name="Matiasovicova J."/>
            <person name="Kubasova T."/>
            <person name="Cejkova D."/>
            <person name="Rychlik I."/>
        </authorList>
    </citation>
    <scope>NUCLEOTIDE SEQUENCE</scope>
    <source>
        <strain evidence="6">An559</strain>
    </source>
</reference>
<reference evidence="6" key="1">
    <citation type="submission" date="2020-08" db="EMBL/GenBank/DDBJ databases">
        <authorList>
            <person name="Cejkova D."/>
            <person name="Kubasova T."/>
            <person name="Jahodarova E."/>
            <person name="Rychlik I."/>
        </authorList>
    </citation>
    <scope>NUCLEOTIDE SEQUENCE</scope>
    <source>
        <strain evidence="6">An559</strain>
    </source>
</reference>
<dbReference type="InterPro" id="IPR012341">
    <property type="entry name" value="6hp_glycosidase-like_sf"/>
</dbReference>
<dbReference type="RefSeq" id="WP_204445471.1">
    <property type="nucleotide sequence ID" value="NZ_JACJKY010000006.1"/>
</dbReference>
<keyword evidence="6" id="KW-0378">Hydrolase</keyword>
<comment type="catalytic activity">
    <reaction evidence="1">
        <text>Hydrolysis of terminal non-reducing alpha-L-rhamnose residues in alpha-L-rhamnosides.</text>
        <dbReference type="EC" id="3.2.1.40"/>
    </reaction>
</comment>
<dbReference type="Proteomes" id="UP000774750">
    <property type="component" value="Unassembled WGS sequence"/>
</dbReference>
<dbReference type="Pfam" id="PF08531">
    <property type="entry name" value="Bac_rhamnosid_N"/>
    <property type="match status" value="1"/>
</dbReference>
<accession>A0A938X6T6</accession>
<dbReference type="Pfam" id="PF17389">
    <property type="entry name" value="Bac_rhamnosid6H"/>
    <property type="match status" value="1"/>
</dbReference>
<dbReference type="AlphaFoldDB" id="A0A938X6T6"/>
<dbReference type="PANTHER" id="PTHR33307">
    <property type="entry name" value="ALPHA-RHAMNOSIDASE (EUROFUNG)"/>
    <property type="match status" value="1"/>
</dbReference>
<gene>
    <name evidence="6" type="ORF">H6A12_04995</name>
</gene>
<dbReference type="Gene3D" id="1.50.10.10">
    <property type="match status" value="1"/>
</dbReference>
<evidence type="ECO:0000259" key="5">
    <source>
        <dbReference type="Pfam" id="PF17389"/>
    </source>
</evidence>
<dbReference type="InterPro" id="IPR035396">
    <property type="entry name" value="Bac_rhamnosid6H"/>
</dbReference>
<evidence type="ECO:0000256" key="1">
    <source>
        <dbReference type="ARBA" id="ARBA00001445"/>
    </source>
</evidence>